<protein>
    <submittedName>
        <fullName evidence="1">Uncharacterized protein</fullName>
    </submittedName>
</protein>
<dbReference type="RefSeq" id="WP_173531763.1">
    <property type="nucleotide sequence ID" value="NZ_CP054143.1"/>
</dbReference>
<accession>A0A6M8SJN5</accession>
<dbReference type="AlphaFoldDB" id="A0A6M8SJN5"/>
<sequence length="216" mass="23410">MLPTFNVERRALDTDDSLPKLTDFNDLHVAEGIALVTQQIDAAIASLQVPVVPSAVVAVDDVVPAISAPLPDTAFAAPAAANGGAGEDGFTLAGLLARFSLIIGERRVWDSVEQMVMKWPAYAALVGRGLASEWEARIDKRTMRQSDLPKIKRGKAVDEATMSTSAMLLARYTLLYGTETVWDAENRMVLSLSALRAAYGGDSVKFWQENLCRKND</sequence>
<reference evidence="1 2" key="1">
    <citation type="submission" date="2020-05" db="EMBL/GenBank/DDBJ databases">
        <title>Complete genome sequence of Deefgea sp. D17.</title>
        <authorList>
            <person name="Bae J.-W."/>
            <person name="Han J.E."/>
        </authorList>
    </citation>
    <scope>NUCLEOTIDE SEQUENCE [LARGE SCALE GENOMIC DNA]</scope>
    <source>
        <strain evidence="1 2">D17</strain>
    </source>
</reference>
<keyword evidence="2" id="KW-1185">Reference proteome</keyword>
<dbReference type="EMBL" id="CP054143">
    <property type="protein sequence ID" value="QKJ65253.1"/>
    <property type="molecule type" value="Genomic_DNA"/>
</dbReference>
<proteinExistence type="predicted"/>
<evidence type="ECO:0000313" key="2">
    <source>
        <dbReference type="Proteomes" id="UP000504844"/>
    </source>
</evidence>
<evidence type="ECO:0000313" key="1">
    <source>
        <dbReference type="EMBL" id="QKJ65253.1"/>
    </source>
</evidence>
<organism evidence="1 2">
    <name type="scientific">Deefgea piscis</name>
    <dbReference type="NCBI Taxonomy" id="2739061"/>
    <lineage>
        <taxon>Bacteria</taxon>
        <taxon>Pseudomonadati</taxon>
        <taxon>Pseudomonadota</taxon>
        <taxon>Betaproteobacteria</taxon>
        <taxon>Neisseriales</taxon>
        <taxon>Chitinibacteraceae</taxon>
        <taxon>Deefgea</taxon>
    </lineage>
</organism>
<dbReference type="Proteomes" id="UP000504844">
    <property type="component" value="Chromosome"/>
</dbReference>
<gene>
    <name evidence="1" type="ORF">HQN60_00035</name>
</gene>
<name>A0A6M8SJN5_9NEIS</name>
<dbReference type="KEGG" id="dee:HQN60_00035"/>